<evidence type="ECO:0000256" key="3">
    <source>
        <dbReference type="ARBA" id="ARBA00022676"/>
    </source>
</evidence>
<gene>
    <name evidence="10" type="primary">LOC106150672</name>
</gene>
<feature type="transmembrane region" description="Helical" evidence="8">
    <location>
        <begin position="927"/>
        <end position="947"/>
    </location>
</feature>
<feature type="region of interest" description="Disordered" evidence="7">
    <location>
        <begin position="290"/>
        <end position="326"/>
    </location>
</feature>
<dbReference type="SUPFAM" id="SSF53448">
    <property type="entry name" value="Nucleotide-diphospho-sugar transferases"/>
    <property type="match status" value="1"/>
</dbReference>
<proteinExistence type="predicted"/>
<feature type="transmembrane region" description="Helical" evidence="8">
    <location>
        <begin position="1013"/>
        <end position="1031"/>
    </location>
</feature>
<reference evidence="10" key="1">
    <citation type="submission" date="2025-08" db="UniProtKB">
        <authorList>
            <consortium name="RefSeq"/>
        </authorList>
    </citation>
    <scope>IDENTIFICATION</scope>
    <source>
        <tissue evidence="10">Gonads</tissue>
    </source>
</reference>
<feature type="transmembrane region" description="Helical" evidence="8">
    <location>
        <begin position="896"/>
        <end position="915"/>
    </location>
</feature>
<keyword evidence="9" id="KW-1185">Reference proteome</keyword>
<dbReference type="InParanoid" id="A0A2R2MMM5"/>
<dbReference type="AlphaFoldDB" id="A0A2R2MMM5"/>
<organism evidence="9 10">
    <name type="scientific">Lingula anatina</name>
    <name type="common">Brachiopod</name>
    <name type="synonym">Lingula unguis</name>
    <dbReference type="NCBI Taxonomy" id="7574"/>
    <lineage>
        <taxon>Eukaryota</taxon>
        <taxon>Metazoa</taxon>
        <taxon>Spiralia</taxon>
        <taxon>Lophotrochozoa</taxon>
        <taxon>Brachiopoda</taxon>
        <taxon>Linguliformea</taxon>
        <taxon>Lingulata</taxon>
        <taxon>Lingulida</taxon>
        <taxon>Linguloidea</taxon>
        <taxon>Lingulidae</taxon>
        <taxon>Lingula</taxon>
    </lineage>
</organism>
<dbReference type="EC" id="2.4.1.16" evidence="2"/>
<dbReference type="KEGG" id="lak:106150672"/>
<feature type="transmembrane region" description="Helical" evidence="8">
    <location>
        <begin position="432"/>
        <end position="454"/>
    </location>
</feature>
<dbReference type="Proteomes" id="UP000085678">
    <property type="component" value="Unplaced"/>
</dbReference>
<dbReference type="STRING" id="7574.A0A2R2MMM5"/>
<keyword evidence="5 8" id="KW-1133">Transmembrane helix</keyword>
<feature type="transmembrane region" description="Helical" evidence="8">
    <location>
        <begin position="466"/>
        <end position="491"/>
    </location>
</feature>
<dbReference type="GeneID" id="106150672"/>
<dbReference type="InterPro" id="IPR029044">
    <property type="entry name" value="Nucleotide-diphossugar_trans"/>
</dbReference>
<dbReference type="Pfam" id="PF03142">
    <property type="entry name" value="Chitin_synth_2"/>
    <property type="match status" value="1"/>
</dbReference>
<dbReference type="Gene3D" id="3.90.550.10">
    <property type="entry name" value="Spore Coat Polysaccharide Biosynthesis Protein SpsA, Chain A"/>
    <property type="match status" value="1"/>
</dbReference>
<evidence type="ECO:0000256" key="5">
    <source>
        <dbReference type="ARBA" id="ARBA00022989"/>
    </source>
</evidence>
<evidence type="ECO:0000256" key="8">
    <source>
        <dbReference type="SAM" id="Phobius"/>
    </source>
</evidence>
<dbReference type="RefSeq" id="XP_023931466.1">
    <property type="nucleotide sequence ID" value="XM_024075698.1"/>
</dbReference>
<evidence type="ECO:0000256" key="1">
    <source>
        <dbReference type="ARBA" id="ARBA00004141"/>
    </source>
</evidence>
<feature type="transmembrane region" description="Helical" evidence="8">
    <location>
        <begin position="148"/>
        <end position="172"/>
    </location>
</feature>
<sequence>MATNDVDPGGPGAGHDQPDIGYRQRGFDDSMDDLYGTSLTVAKEWKVGAEINEQKKSTKKPSKGVTVFKWLATLLMFCLLLAALVASKLSALYIAQGLNKTEPQNDVEKNSAAFEMVIITTMCPYLVTLIVSLWVGSFRSDMPWPSRTALFLGLLASSFEVCGILILTLAVLRQVNPVVAILLLNSVYLAPSVVGFFSSCRQQQGRVSHRVAFALGMLCTVAGLVMSVYCAVTERGTNMTWEILLPVFLLSVAWSPAMQKIQLYNKGGAESFRKALGNTYSATHTRVGVNGTMSGATDQQTDTSGYSSSRNGGPNSSSNNMHNAGAASQRADDSSYISWLRTLPLDDLIDLDPYKSARWKNNILTSLWKLVLTPFAAIAFAKAFDIGYDFENFESFFEYWSDGLLYAFIINVCTSLAGYLFSLFTCMMCMQIVFVLPLILSTPAAVGTLFLPFIDGLFHPEKTIEYPPILLIIAGVAFFFGQFFTVGVFLFKKQTVVMEKESFLFWQPGYNGYLLDQWLSLSRKTKQIMHRFEEPIERGKRTRVYICTTMYRESATEMQQLLQSLGGINRAQAGLDKHFSAHIFFDGAVRDKKASDFLLILVSLVEETLNVKTIDATRVSTPYGMSLSWQLPAPPGLRGMTLTIHLKDNFKVKNKKRWSQVMYMSYVLDFLMKAHSDATDQDTFILTTDADVKFSPESVESLMDNMIRDNTVGAVCARTHPMGSGPVVWYQIFDYAIGHWFQKAANDVLGSVLCCPGCFSVYRVAALRDVLPLYASKVTKAEEFLTKDMGEDRWLCTLMVQAGWRLEYSAAAHDETFCPEEFDEFFKQRRRWIPSTLANQFLIMKEWVYISKFNNHIRMFFALYQAFLIVSTLLGPGTVIMIIAGGLNYSLCVSTTAMTILLLIITMGYAAICLTTSQDTQLMVAKVMTFVFALVMAAVTVGTAVQIGEDIGRSFNLTGNTSDYKHCDEPLPELEHGGLPLSTTSLYFMGIVGIFLVAGLMHLTESYALLHGVWYLLCLPSGYLLLMIYSICNITDRSWGTREEKKESTKVIKSHKTWKDRAIQIYKGFLCCCFYPQRDSVTRKEMVDAEVQTTTYLQQQMSQEAFSSLASIDETRSSTYMYTSYTEQGSGGQGRTEEEELYRQSLRSKAISHDIRIDP</sequence>
<feature type="transmembrane region" description="Helical" evidence="8">
    <location>
        <begin position="178"/>
        <end position="199"/>
    </location>
</feature>
<dbReference type="GO" id="GO:0004100">
    <property type="term" value="F:chitin synthase activity"/>
    <property type="evidence" value="ECO:0007669"/>
    <property type="project" value="UniProtKB-EC"/>
</dbReference>
<feature type="transmembrane region" description="Helical" evidence="8">
    <location>
        <begin position="861"/>
        <end position="884"/>
    </location>
</feature>
<evidence type="ECO:0000256" key="6">
    <source>
        <dbReference type="ARBA" id="ARBA00023136"/>
    </source>
</evidence>
<feature type="transmembrane region" description="Helical" evidence="8">
    <location>
        <begin position="979"/>
        <end position="1001"/>
    </location>
</feature>
<dbReference type="PANTHER" id="PTHR22914">
    <property type="entry name" value="CHITIN SYNTHASE"/>
    <property type="match status" value="1"/>
</dbReference>
<feature type="region of interest" description="Disordered" evidence="7">
    <location>
        <begin position="1"/>
        <end position="22"/>
    </location>
</feature>
<evidence type="ECO:0000256" key="4">
    <source>
        <dbReference type="ARBA" id="ARBA00022692"/>
    </source>
</evidence>
<feature type="transmembrane region" description="Helical" evidence="8">
    <location>
        <begin position="211"/>
        <end position="232"/>
    </location>
</feature>
<feature type="compositionally biased region" description="Polar residues" evidence="7">
    <location>
        <begin position="291"/>
        <end position="303"/>
    </location>
</feature>
<protein>
    <recommendedName>
        <fullName evidence="2">chitin synthase</fullName>
        <ecNumber evidence="2">2.4.1.16</ecNumber>
    </recommendedName>
</protein>
<evidence type="ECO:0000256" key="2">
    <source>
        <dbReference type="ARBA" id="ARBA00012543"/>
    </source>
</evidence>
<accession>A0A2R2MMM5</accession>
<feature type="transmembrane region" description="Helical" evidence="8">
    <location>
        <begin position="404"/>
        <end position="425"/>
    </location>
</feature>
<feature type="transmembrane region" description="Helical" evidence="8">
    <location>
        <begin position="363"/>
        <end position="384"/>
    </location>
</feature>
<dbReference type="GO" id="GO:0071944">
    <property type="term" value="C:cell periphery"/>
    <property type="evidence" value="ECO:0007669"/>
    <property type="project" value="TreeGrafter"/>
</dbReference>
<feature type="transmembrane region" description="Helical" evidence="8">
    <location>
        <begin position="238"/>
        <end position="257"/>
    </location>
</feature>
<keyword evidence="4 8" id="KW-0812">Transmembrane</keyword>
<feature type="transmembrane region" description="Helical" evidence="8">
    <location>
        <begin position="116"/>
        <end position="136"/>
    </location>
</feature>
<dbReference type="GO" id="GO:0006031">
    <property type="term" value="P:chitin biosynthetic process"/>
    <property type="evidence" value="ECO:0007669"/>
    <property type="project" value="TreeGrafter"/>
</dbReference>
<name>A0A2R2MMM5_LINAN</name>
<evidence type="ECO:0000313" key="9">
    <source>
        <dbReference type="Proteomes" id="UP000085678"/>
    </source>
</evidence>
<feature type="transmembrane region" description="Helical" evidence="8">
    <location>
        <begin position="70"/>
        <end position="96"/>
    </location>
</feature>
<keyword evidence="6 8" id="KW-0472">Membrane</keyword>
<evidence type="ECO:0000313" key="10">
    <source>
        <dbReference type="RefSeq" id="XP_023931466.1"/>
    </source>
</evidence>
<dbReference type="GO" id="GO:0016020">
    <property type="term" value="C:membrane"/>
    <property type="evidence" value="ECO:0007669"/>
    <property type="project" value="UniProtKB-SubCell"/>
</dbReference>
<dbReference type="InterPro" id="IPR004835">
    <property type="entry name" value="Chitin_synth"/>
</dbReference>
<keyword evidence="3" id="KW-0328">Glycosyltransferase</keyword>
<keyword evidence="3" id="KW-0808">Transferase</keyword>
<dbReference type="OrthoDB" id="370884at2759"/>
<feature type="compositionally biased region" description="Low complexity" evidence="7">
    <location>
        <begin position="304"/>
        <end position="320"/>
    </location>
</feature>
<evidence type="ECO:0000256" key="7">
    <source>
        <dbReference type="SAM" id="MobiDB-lite"/>
    </source>
</evidence>
<comment type="subcellular location">
    <subcellularLocation>
        <location evidence="1">Membrane</location>
        <topology evidence="1">Multi-pass membrane protein</topology>
    </subcellularLocation>
</comment>
<dbReference type="PANTHER" id="PTHR22914:SF41">
    <property type="entry name" value="CHITIN SYNTHASE 7"/>
    <property type="match status" value="1"/>
</dbReference>